<accession>A0ABX1PMX1</accession>
<dbReference type="EMBL" id="WTVG01000047">
    <property type="protein sequence ID" value="NMG25930.1"/>
    <property type="molecule type" value="Genomic_DNA"/>
</dbReference>
<sequence>MTVETLTRAEFARELGYVDLNGNPSARAIAQLLRDAMGRWGLSPRRALLRHAREQLRAGDVPVDRVPEVLERLVALGECAEVAIGHELFIAPAEPRWIAVGGGSAVLLGTLAVPAVLSPVAALPPDDVAVRVTLDSEEAAATLDAVGWRQVSLEEWLHPPGFLRHVARREGDAVRGDQWDLARFWERLVSAIIEEGLLLGPDAELRAVVGAAGSFFGRHTAAGVEGRWGEQPPNGVWCAYRRGHGDDRWLPTLVSVDGDERRALDLFDDDEWRWALLARSKAVGTAEVAQRAHGEVRVTWPLPAQFQAAMNIIGVPSGPWRWQAAEDAPDLWSLLR</sequence>
<organism evidence="1 2">
    <name type="scientific">Aromatoleum anaerobium</name>
    <dbReference type="NCBI Taxonomy" id="182180"/>
    <lineage>
        <taxon>Bacteria</taxon>
        <taxon>Pseudomonadati</taxon>
        <taxon>Pseudomonadota</taxon>
        <taxon>Betaproteobacteria</taxon>
        <taxon>Rhodocyclales</taxon>
        <taxon>Rhodocyclaceae</taxon>
        <taxon>Aromatoleum</taxon>
    </lineage>
</organism>
<reference evidence="1" key="1">
    <citation type="submission" date="2019-12" db="EMBL/GenBank/DDBJ databases">
        <title>Comparative genomics gives insights into the taxonomy of the Azoarcus-Aromatoleum group and reveals separate origins of nif in the plant-associated Azoarcus and non-plant-associated Aromatoleum sub-groups.</title>
        <authorList>
            <person name="Lafos M."/>
            <person name="Maluk M."/>
            <person name="Batista M."/>
            <person name="Junghare M."/>
            <person name="Carmona M."/>
            <person name="Faoro H."/>
            <person name="Cruz L.M."/>
            <person name="Battistoni F."/>
            <person name="De Souza E."/>
            <person name="Pedrosa F."/>
            <person name="Chen W.-M."/>
            <person name="Poole P.S."/>
            <person name="Dixon R.A."/>
            <person name="James E.K."/>
        </authorList>
    </citation>
    <scope>NUCLEOTIDE SEQUENCE</scope>
    <source>
        <strain evidence="1">LuFRes1</strain>
    </source>
</reference>
<proteinExistence type="predicted"/>
<keyword evidence="2" id="KW-1185">Reference proteome</keyword>
<protein>
    <submittedName>
        <fullName evidence="1">Uncharacterized protein</fullName>
    </submittedName>
</protein>
<name>A0ABX1PMX1_9RHOO</name>
<dbReference type="RefSeq" id="WP_169119272.1">
    <property type="nucleotide sequence ID" value="NZ_WTVG02000040.1"/>
</dbReference>
<gene>
    <name evidence="1" type="ORF">GO606_14630</name>
</gene>
<evidence type="ECO:0000313" key="1">
    <source>
        <dbReference type="EMBL" id="NMG25930.1"/>
    </source>
</evidence>
<evidence type="ECO:0000313" key="2">
    <source>
        <dbReference type="Proteomes" id="UP000615989"/>
    </source>
</evidence>
<comment type="caution">
    <text evidence="1">The sequence shown here is derived from an EMBL/GenBank/DDBJ whole genome shotgun (WGS) entry which is preliminary data.</text>
</comment>
<dbReference type="Proteomes" id="UP000615989">
    <property type="component" value="Unassembled WGS sequence"/>
</dbReference>